<dbReference type="EMBL" id="JH930472">
    <property type="protein sequence ID" value="EKM56056.1"/>
    <property type="molecule type" value="Genomic_DNA"/>
</dbReference>
<dbReference type="Pfam" id="PF08699">
    <property type="entry name" value="ArgoL1"/>
    <property type="match status" value="1"/>
</dbReference>
<dbReference type="Gene3D" id="3.30.420.10">
    <property type="entry name" value="Ribonuclease H-like superfamily/Ribonuclease H"/>
    <property type="match status" value="1"/>
</dbReference>
<dbReference type="PROSITE" id="PS50821">
    <property type="entry name" value="PAZ"/>
    <property type="match status" value="1"/>
</dbReference>
<sequence length="766" mass="85646">MTLLSQFRVVIEERAFQVTLSQVGVIDINLFRVLTSAQGASASLGTGPQAVAVNLLQVLVSQAPHMTHKFSPHAKSFYLNSFSRPLPGGLVALSGFFQSVRPVLNQFIVNVDTTTAAFYPAVSLQDLAMQFINTRTPRDLHMRCQDSRELERLRRFLFKVAVRIDMPGKRRDAKRYITKLVPRAGYFTFEKGGTMITVKDHYAEAYNLALKDPELFGVQFGGDAVFPAELCIVVPGQRYKRKLDPEQTRKFLEASVRKPGLRLEEITTAVKGSVLEYRRSPYMLDAGVTVDPTPLEIQARELPPVPVAYGNNLTETPNGGAWNVMRKKFINPATIKAWGVVSFDHGRNAIQEVPQFVSKLFANMQNLEIVFTCPPPGHPDFVLDQGNQADVQGSLDRAGMKAVARLPKLQGVDKNGRPSQEMQKPDFMLVILPEHAPELRKATKWWGDVLRGIPTQCVRHGKYNNQKRQDQYCNNVALKINTKTRGVNFVPVSLMKNQLPDTMVVGCDVSHPGPGVRNRPSIASVVSSWHHTQSQYAVFLDCLAPRQEIIESLAPMMVEAVKFYAGRVGALPKTILLYRDGVSEGEYAQVEEGEIRELRKALANTFNTNFRLVFIVVGKRHHVRFFPKDASQGDHLGNCRPGLVVDKDIVHSSLPDFYLQSHGGLIGTSRPSHYVVLQNDAQWSADQLQSISYELCHVYAAATRSVSIPAPVYYADRACTRAAFQFAQDAGVPDYESSTNDDDSFDIEAWRRALKQSSIPHRMYFV</sequence>
<evidence type="ECO:0000259" key="1">
    <source>
        <dbReference type="PROSITE" id="PS50821"/>
    </source>
</evidence>
<keyword evidence="4" id="KW-1185">Reference proteome</keyword>
<dbReference type="InterPro" id="IPR003100">
    <property type="entry name" value="PAZ_dom"/>
</dbReference>
<dbReference type="Pfam" id="PF02171">
    <property type="entry name" value="Piwi"/>
    <property type="match status" value="1"/>
</dbReference>
<dbReference type="STRING" id="650164.K5V0Q0"/>
<dbReference type="Gene3D" id="2.170.260.10">
    <property type="entry name" value="paz domain"/>
    <property type="match status" value="1"/>
</dbReference>
<organism evidence="3 4">
    <name type="scientific">Phanerochaete carnosa (strain HHB-10118-sp)</name>
    <name type="common">White-rot fungus</name>
    <name type="synonym">Peniophora carnosa</name>
    <dbReference type="NCBI Taxonomy" id="650164"/>
    <lineage>
        <taxon>Eukaryota</taxon>
        <taxon>Fungi</taxon>
        <taxon>Dikarya</taxon>
        <taxon>Basidiomycota</taxon>
        <taxon>Agaricomycotina</taxon>
        <taxon>Agaricomycetes</taxon>
        <taxon>Polyporales</taxon>
        <taxon>Phanerochaetaceae</taxon>
        <taxon>Phanerochaete</taxon>
    </lineage>
</organism>
<accession>K5V0Q0</accession>
<dbReference type="Proteomes" id="UP000008370">
    <property type="component" value="Unassembled WGS sequence"/>
</dbReference>
<dbReference type="Pfam" id="PF16487">
    <property type="entry name" value="ArgoMid"/>
    <property type="match status" value="1"/>
</dbReference>
<dbReference type="InterPro" id="IPR012337">
    <property type="entry name" value="RNaseH-like_sf"/>
</dbReference>
<dbReference type="HOGENOM" id="CLU_004544_4_3_1"/>
<dbReference type="OrthoDB" id="10252740at2759"/>
<feature type="domain" description="PAZ" evidence="1">
    <location>
        <begin position="123"/>
        <end position="235"/>
    </location>
</feature>
<dbReference type="InterPro" id="IPR003165">
    <property type="entry name" value="Piwi"/>
</dbReference>
<dbReference type="SMART" id="SM01163">
    <property type="entry name" value="DUF1785"/>
    <property type="match status" value="1"/>
</dbReference>
<dbReference type="SMART" id="SM00950">
    <property type="entry name" value="Piwi"/>
    <property type="match status" value="1"/>
</dbReference>
<dbReference type="KEGG" id="pco:PHACADRAFT_257103"/>
<dbReference type="GO" id="GO:0003723">
    <property type="term" value="F:RNA binding"/>
    <property type="evidence" value="ECO:0007669"/>
    <property type="project" value="InterPro"/>
</dbReference>
<dbReference type="InterPro" id="IPR032473">
    <property type="entry name" value="Argonaute_Mid_dom"/>
</dbReference>
<dbReference type="PANTHER" id="PTHR22891">
    <property type="entry name" value="EUKARYOTIC TRANSLATION INITIATION FACTOR 2C"/>
    <property type="match status" value="1"/>
</dbReference>
<protein>
    <recommendedName>
        <fullName evidence="5">Piwi domain-containing protein</fullName>
    </recommendedName>
</protein>
<dbReference type="InterPro" id="IPR036397">
    <property type="entry name" value="RNaseH_sf"/>
</dbReference>
<dbReference type="RefSeq" id="XP_007396356.1">
    <property type="nucleotide sequence ID" value="XM_007396294.1"/>
</dbReference>
<gene>
    <name evidence="3" type="ORF">PHACADRAFT_257103</name>
</gene>
<evidence type="ECO:0000259" key="2">
    <source>
        <dbReference type="PROSITE" id="PS50822"/>
    </source>
</evidence>
<evidence type="ECO:0008006" key="5">
    <source>
        <dbReference type="Google" id="ProtNLM"/>
    </source>
</evidence>
<reference evidence="3 4" key="1">
    <citation type="journal article" date="2012" name="BMC Genomics">
        <title>Comparative genomics of the white-rot fungi, Phanerochaete carnosa and P. chrysosporium, to elucidate the genetic basis of the distinct wood types they colonize.</title>
        <authorList>
            <person name="Suzuki H."/>
            <person name="MacDonald J."/>
            <person name="Syed K."/>
            <person name="Salamov A."/>
            <person name="Hori C."/>
            <person name="Aerts A."/>
            <person name="Henrissat B."/>
            <person name="Wiebenga A."/>
            <person name="vanKuyk P.A."/>
            <person name="Barry K."/>
            <person name="Lindquist E."/>
            <person name="LaButti K."/>
            <person name="Lapidus A."/>
            <person name="Lucas S."/>
            <person name="Coutinho P."/>
            <person name="Gong Y."/>
            <person name="Samejima M."/>
            <person name="Mahadevan R."/>
            <person name="Abou-Zaid M."/>
            <person name="de Vries R.P."/>
            <person name="Igarashi K."/>
            <person name="Yadav J.S."/>
            <person name="Grigoriev I.V."/>
            <person name="Master E.R."/>
        </authorList>
    </citation>
    <scope>NUCLEOTIDE SEQUENCE [LARGE SCALE GENOMIC DNA]</scope>
    <source>
        <strain evidence="3 4">HHB-10118-sp</strain>
    </source>
</reference>
<dbReference type="AlphaFoldDB" id="K5V0Q0"/>
<dbReference type="SUPFAM" id="SSF53098">
    <property type="entry name" value="Ribonuclease H-like"/>
    <property type="match status" value="1"/>
</dbReference>
<dbReference type="InterPro" id="IPR036085">
    <property type="entry name" value="PAZ_dom_sf"/>
</dbReference>
<dbReference type="SUPFAM" id="SSF101690">
    <property type="entry name" value="PAZ domain"/>
    <property type="match status" value="1"/>
</dbReference>
<feature type="domain" description="Piwi" evidence="2">
    <location>
        <begin position="427"/>
        <end position="727"/>
    </location>
</feature>
<evidence type="ECO:0000313" key="3">
    <source>
        <dbReference type="EMBL" id="EKM56056.1"/>
    </source>
</evidence>
<dbReference type="Gene3D" id="3.40.50.2300">
    <property type="match status" value="1"/>
</dbReference>
<dbReference type="CDD" id="cd02846">
    <property type="entry name" value="PAZ_argonaute_like"/>
    <property type="match status" value="1"/>
</dbReference>
<dbReference type="InParanoid" id="K5V0Q0"/>
<name>K5V0Q0_PHACS</name>
<dbReference type="Pfam" id="PF02170">
    <property type="entry name" value="PAZ"/>
    <property type="match status" value="1"/>
</dbReference>
<dbReference type="InterPro" id="IPR014811">
    <property type="entry name" value="ArgoL1"/>
</dbReference>
<proteinExistence type="predicted"/>
<evidence type="ECO:0000313" key="4">
    <source>
        <dbReference type="Proteomes" id="UP000008370"/>
    </source>
</evidence>
<dbReference type="PROSITE" id="PS50822">
    <property type="entry name" value="PIWI"/>
    <property type="match status" value="1"/>
</dbReference>
<dbReference type="GeneID" id="18916753"/>